<keyword evidence="3" id="KW-1185">Reference proteome</keyword>
<dbReference type="OrthoDB" id="1950287at2"/>
<dbReference type="HOGENOM" id="CLU_1641401_0_0_9"/>
<feature type="transmembrane region" description="Helical" evidence="1">
    <location>
        <begin position="12"/>
        <end position="42"/>
    </location>
</feature>
<gene>
    <name evidence="2" type="ordered locus">Nther_0749</name>
</gene>
<dbReference type="eggNOG" id="ENOG503355C">
    <property type="taxonomic scope" value="Bacteria"/>
</dbReference>
<accession>B2A7N7</accession>
<dbReference type="AlphaFoldDB" id="B2A7N7"/>
<evidence type="ECO:0000256" key="1">
    <source>
        <dbReference type="SAM" id="Phobius"/>
    </source>
</evidence>
<sequence length="167" mass="18620">MNRTVIGIMLVVLGILFLLGNLGILSGALVLLLVGGGFLFFYYHSGKKASHRNIGLLIPGAILIMVGIYDFLIETLRMQYVEGYLFFIFLSVAFAGIYLIHTRNLKELSRGKRIWPLYPALGLFMFGILIVSERQLESEIVSVIFSNLFPIALIITGIIIVIRAVNK</sequence>
<organism evidence="2 3">
    <name type="scientific">Natranaerobius thermophilus (strain ATCC BAA-1301 / DSM 18059 / JW/NM-WN-LF)</name>
    <dbReference type="NCBI Taxonomy" id="457570"/>
    <lineage>
        <taxon>Bacteria</taxon>
        <taxon>Bacillati</taxon>
        <taxon>Bacillota</taxon>
        <taxon>Clostridia</taxon>
        <taxon>Natranaerobiales</taxon>
        <taxon>Natranaerobiaceae</taxon>
        <taxon>Natranaerobius</taxon>
    </lineage>
</organism>
<keyword evidence="1" id="KW-0472">Membrane</keyword>
<name>B2A7N7_NATTJ</name>
<dbReference type="KEGG" id="nth:Nther_0749"/>
<protein>
    <submittedName>
        <fullName evidence="2">Uncharacterized protein</fullName>
    </submittedName>
</protein>
<dbReference type="InParanoid" id="B2A7N7"/>
<reference evidence="2 3" key="2">
    <citation type="journal article" date="2011" name="J. Bacteriol.">
        <title>Complete genome sequence of the anaerobic, halophilic alkalithermophile Natranaerobius thermophilus JW/NM-WN-LF.</title>
        <authorList>
            <person name="Zhao B."/>
            <person name="Mesbah N.M."/>
            <person name="Dalin E."/>
            <person name="Goodwin L."/>
            <person name="Nolan M."/>
            <person name="Pitluck S."/>
            <person name="Chertkov O."/>
            <person name="Brettin T.S."/>
            <person name="Han J."/>
            <person name="Larimer F.W."/>
            <person name="Land M.L."/>
            <person name="Hauser L."/>
            <person name="Kyrpides N."/>
            <person name="Wiegel J."/>
        </authorList>
    </citation>
    <scope>NUCLEOTIDE SEQUENCE [LARGE SCALE GENOMIC DNA]</scope>
    <source>
        <strain evidence="3">ATCC BAA-1301 / DSM 18059 / JW/NM-WN-LF</strain>
    </source>
</reference>
<reference evidence="2 3" key="1">
    <citation type="submission" date="2008-04" db="EMBL/GenBank/DDBJ databases">
        <title>Complete sequence of chromosome of Natranaerobius thermophilus JW/NM-WN-LF.</title>
        <authorList>
            <consortium name="US DOE Joint Genome Institute"/>
            <person name="Copeland A."/>
            <person name="Lucas S."/>
            <person name="Lapidus A."/>
            <person name="Glavina del Rio T."/>
            <person name="Dalin E."/>
            <person name="Tice H."/>
            <person name="Bruce D."/>
            <person name="Goodwin L."/>
            <person name="Pitluck S."/>
            <person name="Chertkov O."/>
            <person name="Brettin T."/>
            <person name="Detter J.C."/>
            <person name="Han C."/>
            <person name="Kuske C.R."/>
            <person name="Schmutz J."/>
            <person name="Larimer F."/>
            <person name="Land M."/>
            <person name="Hauser L."/>
            <person name="Kyrpides N."/>
            <person name="Lykidis A."/>
            <person name="Mesbah N.M."/>
            <person name="Wiegel J."/>
        </authorList>
    </citation>
    <scope>NUCLEOTIDE SEQUENCE [LARGE SCALE GENOMIC DNA]</scope>
    <source>
        <strain evidence="3">ATCC BAA-1301 / DSM 18059 / JW/NM-WN-LF</strain>
    </source>
</reference>
<dbReference type="Proteomes" id="UP000001683">
    <property type="component" value="Chromosome"/>
</dbReference>
<dbReference type="RefSeq" id="WP_012447222.1">
    <property type="nucleotide sequence ID" value="NC_010718.1"/>
</dbReference>
<evidence type="ECO:0000313" key="3">
    <source>
        <dbReference type="Proteomes" id="UP000001683"/>
    </source>
</evidence>
<feature type="transmembrane region" description="Helical" evidence="1">
    <location>
        <begin position="114"/>
        <end position="132"/>
    </location>
</feature>
<evidence type="ECO:0000313" key="2">
    <source>
        <dbReference type="EMBL" id="ACB84339.1"/>
    </source>
</evidence>
<feature type="transmembrane region" description="Helical" evidence="1">
    <location>
        <begin position="54"/>
        <end position="72"/>
    </location>
</feature>
<proteinExistence type="predicted"/>
<feature type="transmembrane region" description="Helical" evidence="1">
    <location>
        <begin position="144"/>
        <end position="165"/>
    </location>
</feature>
<dbReference type="EMBL" id="CP001034">
    <property type="protein sequence ID" value="ACB84339.1"/>
    <property type="molecule type" value="Genomic_DNA"/>
</dbReference>
<keyword evidence="1" id="KW-0812">Transmembrane</keyword>
<dbReference type="STRING" id="457570.Nther_0749"/>
<keyword evidence="1" id="KW-1133">Transmembrane helix</keyword>
<feature type="transmembrane region" description="Helical" evidence="1">
    <location>
        <begin position="84"/>
        <end position="102"/>
    </location>
</feature>